<dbReference type="EMBL" id="DYWT01000281">
    <property type="protein sequence ID" value="HJF33813.1"/>
    <property type="molecule type" value="Genomic_DNA"/>
</dbReference>
<evidence type="ECO:0000256" key="1">
    <source>
        <dbReference type="SAM" id="Phobius"/>
    </source>
</evidence>
<evidence type="ECO:0000313" key="3">
    <source>
        <dbReference type="Proteomes" id="UP000698173"/>
    </source>
</evidence>
<sequence length="169" mass="19478">MSKKQKMLFGGSILVNLILIIIVIVGYLKMNLVHEQLFYSEVQWKLVELDGLIEHQKETNWSEPNLVTTQMSAILNGIFVAKSSGEYSGWISSNERMTMESLYAALNRYPHDEIYTFSELTQADKESFEDLQVKLQNLGFGMEMTISNDWKTFLNKAEKLIALLRIQTM</sequence>
<dbReference type="AlphaFoldDB" id="A0A921G1K3"/>
<keyword evidence="1" id="KW-0472">Membrane</keyword>
<name>A0A921G1K3_SPOPS</name>
<reference evidence="2" key="1">
    <citation type="journal article" date="2021" name="PeerJ">
        <title>Extensive microbial diversity within the chicken gut microbiome revealed by metagenomics and culture.</title>
        <authorList>
            <person name="Gilroy R."/>
            <person name="Ravi A."/>
            <person name="Getino M."/>
            <person name="Pursley I."/>
            <person name="Horton D.L."/>
            <person name="Alikhan N.F."/>
            <person name="Baker D."/>
            <person name="Gharbi K."/>
            <person name="Hall N."/>
            <person name="Watson M."/>
            <person name="Adriaenssens E.M."/>
            <person name="Foster-Nyarko E."/>
            <person name="Jarju S."/>
            <person name="Secka A."/>
            <person name="Antonio M."/>
            <person name="Oren A."/>
            <person name="Chaudhuri R.R."/>
            <person name="La Ragione R."/>
            <person name="Hildebrand F."/>
            <person name="Pallen M.J."/>
        </authorList>
    </citation>
    <scope>NUCLEOTIDE SEQUENCE</scope>
    <source>
        <strain evidence="2">CHK171-7178</strain>
    </source>
</reference>
<comment type="caution">
    <text evidence="2">The sequence shown here is derived from an EMBL/GenBank/DDBJ whole genome shotgun (WGS) entry which is preliminary data.</text>
</comment>
<feature type="transmembrane region" description="Helical" evidence="1">
    <location>
        <begin position="7"/>
        <end position="28"/>
    </location>
</feature>
<keyword evidence="1" id="KW-1133">Transmembrane helix</keyword>
<reference evidence="2" key="2">
    <citation type="submission" date="2021-09" db="EMBL/GenBank/DDBJ databases">
        <authorList>
            <person name="Gilroy R."/>
        </authorList>
    </citation>
    <scope>NUCLEOTIDE SEQUENCE</scope>
    <source>
        <strain evidence="2">CHK171-7178</strain>
    </source>
</reference>
<accession>A0A921G1K3</accession>
<organism evidence="2 3">
    <name type="scientific">Sporosarcina psychrophila</name>
    <name type="common">Bacillus psychrophilus</name>
    <dbReference type="NCBI Taxonomy" id="1476"/>
    <lineage>
        <taxon>Bacteria</taxon>
        <taxon>Bacillati</taxon>
        <taxon>Bacillota</taxon>
        <taxon>Bacilli</taxon>
        <taxon>Bacillales</taxon>
        <taxon>Caryophanaceae</taxon>
        <taxon>Sporosarcina</taxon>
    </lineage>
</organism>
<gene>
    <name evidence="2" type="ORF">K8V56_18760</name>
</gene>
<proteinExistence type="predicted"/>
<dbReference type="Proteomes" id="UP000698173">
    <property type="component" value="Unassembled WGS sequence"/>
</dbReference>
<protein>
    <submittedName>
        <fullName evidence="2">Uncharacterized protein</fullName>
    </submittedName>
</protein>
<keyword evidence="1" id="KW-0812">Transmembrane</keyword>
<evidence type="ECO:0000313" key="2">
    <source>
        <dbReference type="EMBL" id="HJF33813.1"/>
    </source>
</evidence>